<comment type="caution">
    <text evidence="1">The sequence shown here is derived from an EMBL/GenBank/DDBJ whole genome shotgun (WGS) entry which is preliminary data.</text>
</comment>
<dbReference type="Proteomes" id="UP000268094">
    <property type="component" value="Unassembled WGS sequence"/>
</dbReference>
<gene>
    <name evidence="1" type="ORF">D7V88_31295</name>
</gene>
<reference evidence="2" key="1">
    <citation type="submission" date="2018-09" db="EMBL/GenBank/DDBJ databases">
        <authorList>
            <person name="Livingstone P.G."/>
            <person name="Whitworth D.E."/>
        </authorList>
    </citation>
    <scope>NUCLEOTIDE SEQUENCE [LARGE SCALE GENOMIC DNA]</scope>
    <source>
        <strain evidence="2">CA054A</strain>
    </source>
</reference>
<protein>
    <submittedName>
        <fullName evidence="1">Uncharacterized protein</fullName>
    </submittedName>
</protein>
<dbReference type="EMBL" id="RAVZ01000288">
    <property type="protein sequence ID" value="RKG77224.1"/>
    <property type="molecule type" value="Genomic_DNA"/>
</dbReference>
<evidence type="ECO:0000313" key="1">
    <source>
        <dbReference type="EMBL" id="RKG77224.1"/>
    </source>
</evidence>
<proteinExistence type="predicted"/>
<keyword evidence="2" id="KW-1185">Reference proteome</keyword>
<sequence>MVKNTYTFPSDHKVFRDQPGELLLNLDTWDLAKSGAGGIRYNFLRGGFQPYAKIGYGLTWYRLEAGSINGQRKANPDSYRVRLPGFLPQPVAGRAARHPH</sequence>
<dbReference type="OrthoDB" id="144586at2"/>
<dbReference type="RefSeq" id="WP_120544284.1">
    <property type="nucleotide sequence ID" value="NZ_RAVZ01000288.1"/>
</dbReference>
<dbReference type="AlphaFoldDB" id="A0A3A8IBL0"/>
<evidence type="ECO:0000313" key="2">
    <source>
        <dbReference type="Proteomes" id="UP000268094"/>
    </source>
</evidence>
<accession>A0A3A8IBL0</accession>
<organism evidence="1 2">
    <name type="scientific">Corallococcus terminator</name>
    <dbReference type="NCBI Taxonomy" id="2316733"/>
    <lineage>
        <taxon>Bacteria</taxon>
        <taxon>Pseudomonadati</taxon>
        <taxon>Myxococcota</taxon>
        <taxon>Myxococcia</taxon>
        <taxon>Myxococcales</taxon>
        <taxon>Cystobacterineae</taxon>
        <taxon>Myxococcaceae</taxon>
        <taxon>Corallococcus</taxon>
    </lineage>
</organism>
<name>A0A3A8IBL0_9BACT</name>